<dbReference type="AlphaFoldDB" id="A0A811V8Z9"/>
<sequence length="81" mass="9347">MRYNKELATGAPQGSTLKLACQCWNVVCDSDSDKGKGKEEKTQGVPSLLAQLRQCQQHRRCYRRYRHHRHHHSVLPFQATA</sequence>
<dbReference type="Proteomes" id="UP000606786">
    <property type="component" value="Unassembled WGS sequence"/>
</dbReference>
<gene>
    <name evidence="1" type="ORF">CCAP1982_LOCUS19920</name>
</gene>
<keyword evidence="2" id="KW-1185">Reference proteome</keyword>
<evidence type="ECO:0000313" key="2">
    <source>
        <dbReference type="Proteomes" id="UP000606786"/>
    </source>
</evidence>
<protein>
    <submittedName>
        <fullName evidence="1">(Mediterranean fruit fly) hypothetical protein</fullName>
    </submittedName>
</protein>
<accession>A0A811V8Z9</accession>
<name>A0A811V8Z9_CERCA</name>
<organism evidence="1 2">
    <name type="scientific">Ceratitis capitata</name>
    <name type="common">Mediterranean fruit fly</name>
    <name type="synonym">Tephritis capitata</name>
    <dbReference type="NCBI Taxonomy" id="7213"/>
    <lineage>
        <taxon>Eukaryota</taxon>
        <taxon>Metazoa</taxon>
        <taxon>Ecdysozoa</taxon>
        <taxon>Arthropoda</taxon>
        <taxon>Hexapoda</taxon>
        <taxon>Insecta</taxon>
        <taxon>Pterygota</taxon>
        <taxon>Neoptera</taxon>
        <taxon>Endopterygota</taxon>
        <taxon>Diptera</taxon>
        <taxon>Brachycera</taxon>
        <taxon>Muscomorpha</taxon>
        <taxon>Tephritoidea</taxon>
        <taxon>Tephritidae</taxon>
        <taxon>Ceratitis</taxon>
        <taxon>Ceratitis</taxon>
    </lineage>
</organism>
<comment type="caution">
    <text evidence="1">The sequence shown here is derived from an EMBL/GenBank/DDBJ whole genome shotgun (WGS) entry which is preliminary data.</text>
</comment>
<evidence type="ECO:0000313" key="1">
    <source>
        <dbReference type="EMBL" id="CAD7011810.1"/>
    </source>
</evidence>
<reference evidence="1" key="1">
    <citation type="submission" date="2020-11" db="EMBL/GenBank/DDBJ databases">
        <authorList>
            <person name="Whitehead M."/>
        </authorList>
    </citation>
    <scope>NUCLEOTIDE SEQUENCE</scope>
    <source>
        <strain evidence="1">EGII</strain>
    </source>
</reference>
<dbReference type="EMBL" id="CAJHJT010000056">
    <property type="protein sequence ID" value="CAD7011810.1"/>
    <property type="molecule type" value="Genomic_DNA"/>
</dbReference>
<proteinExistence type="predicted"/>